<evidence type="ECO:0000256" key="4">
    <source>
        <dbReference type="ARBA" id="ARBA00023125"/>
    </source>
</evidence>
<evidence type="ECO:0000313" key="9">
    <source>
        <dbReference type="Proteomes" id="UP000190888"/>
    </source>
</evidence>
<dbReference type="InterPro" id="IPR013325">
    <property type="entry name" value="RNA_pol_sigma_r2"/>
</dbReference>
<protein>
    <submittedName>
        <fullName evidence="8">RNA polymerase sigma-70 factor, ECF subfamily</fullName>
    </submittedName>
</protein>
<keyword evidence="2" id="KW-0805">Transcription regulation</keyword>
<dbReference type="AlphaFoldDB" id="A0A1T4R7D1"/>
<organism evidence="8 9">
    <name type="scientific">Sediminibacterium ginsengisoli</name>
    <dbReference type="NCBI Taxonomy" id="413434"/>
    <lineage>
        <taxon>Bacteria</taxon>
        <taxon>Pseudomonadati</taxon>
        <taxon>Bacteroidota</taxon>
        <taxon>Chitinophagia</taxon>
        <taxon>Chitinophagales</taxon>
        <taxon>Chitinophagaceae</taxon>
        <taxon>Sediminibacterium</taxon>
    </lineage>
</organism>
<evidence type="ECO:0000256" key="5">
    <source>
        <dbReference type="ARBA" id="ARBA00023163"/>
    </source>
</evidence>
<dbReference type="InterPro" id="IPR007627">
    <property type="entry name" value="RNA_pol_sigma70_r2"/>
</dbReference>
<proteinExistence type="inferred from homology"/>
<dbReference type="EMBL" id="FUWH01000011">
    <property type="protein sequence ID" value="SKA12012.1"/>
    <property type="molecule type" value="Genomic_DNA"/>
</dbReference>
<dbReference type="Gene3D" id="1.10.1740.10">
    <property type="match status" value="1"/>
</dbReference>
<dbReference type="Proteomes" id="UP000190888">
    <property type="component" value="Unassembled WGS sequence"/>
</dbReference>
<dbReference type="PANTHER" id="PTHR43133">
    <property type="entry name" value="RNA POLYMERASE ECF-TYPE SIGMA FACTO"/>
    <property type="match status" value="1"/>
</dbReference>
<dbReference type="InterPro" id="IPR014284">
    <property type="entry name" value="RNA_pol_sigma-70_dom"/>
</dbReference>
<dbReference type="SUPFAM" id="SSF88946">
    <property type="entry name" value="Sigma2 domain of RNA polymerase sigma factors"/>
    <property type="match status" value="1"/>
</dbReference>
<evidence type="ECO:0000256" key="3">
    <source>
        <dbReference type="ARBA" id="ARBA00023082"/>
    </source>
</evidence>
<keyword evidence="4" id="KW-0238">DNA-binding</keyword>
<keyword evidence="5" id="KW-0804">Transcription</keyword>
<keyword evidence="3" id="KW-0731">Sigma factor</keyword>
<dbReference type="InterPro" id="IPR013249">
    <property type="entry name" value="RNA_pol_sigma70_r4_t2"/>
</dbReference>
<evidence type="ECO:0000259" key="6">
    <source>
        <dbReference type="Pfam" id="PF04542"/>
    </source>
</evidence>
<feature type="domain" description="RNA polymerase sigma factor 70 region 4 type 2" evidence="7">
    <location>
        <begin position="126"/>
        <end position="176"/>
    </location>
</feature>
<dbReference type="NCBIfam" id="TIGR02937">
    <property type="entry name" value="sigma70-ECF"/>
    <property type="match status" value="1"/>
</dbReference>
<dbReference type="Gene3D" id="1.10.10.10">
    <property type="entry name" value="Winged helix-like DNA-binding domain superfamily/Winged helix DNA-binding domain"/>
    <property type="match status" value="1"/>
</dbReference>
<evidence type="ECO:0000313" key="8">
    <source>
        <dbReference type="EMBL" id="SKA12012.1"/>
    </source>
</evidence>
<dbReference type="Pfam" id="PF04542">
    <property type="entry name" value="Sigma70_r2"/>
    <property type="match status" value="1"/>
</dbReference>
<evidence type="ECO:0000256" key="1">
    <source>
        <dbReference type="ARBA" id="ARBA00010641"/>
    </source>
</evidence>
<gene>
    <name evidence="8" type="ORF">SAMN04488132_1118</name>
</gene>
<comment type="similarity">
    <text evidence="1">Belongs to the sigma-70 factor family. ECF subfamily.</text>
</comment>
<dbReference type="GO" id="GO:0006352">
    <property type="term" value="P:DNA-templated transcription initiation"/>
    <property type="evidence" value="ECO:0007669"/>
    <property type="project" value="InterPro"/>
</dbReference>
<feature type="domain" description="RNA polymerase sigma-70 region 2" evidence="6">
    <location>
        <begin position="30"/>
        <end position="94"/>
    </location>
</feature>
<name>A0A1T4R7D1_9BACT</name>
<dbReference type="RefSeq" id="WP_176113036.1">
    <property type="nucleotide sequence ID" value="NZ_FUWH01000011.1"/>
</dbReference>
<dbReference type="GO" id="GO:0003677">
    <property type="term" value="F:DNA binding"/>
    <property type="evidence" value="ECO:0007669"/>
    <property type="project" value="UniProtKB-KW"/>
</dbReference>
<dbReference type="SUPFAM" id="SSF88659">
    <property type="entry name" value="Sigma3 and sigma4 domains of RNA polymerase sigma factors"/>
    <property type="match status" value="1"/>
</dbReference>
<dbReference type="InterPro" id="IPR013324">
    <property type="entry name" value="RNA_pol_sigma_r3/r4-like"/>
</dbReference>
<reference evidence="8 9" key="1">
    <citation type="submission" date="2017-02" db="EMBL/GenBank/DDBJ databases">
        <authorList>
            <person name="Peterson S.W."/>
        </authorList>
    </citation>
    <scope>NUCLEOTIDE SEQUENCE [LARGE SCALE GENOMIC DNA]</scope>
    <source>
        <strain evidence="8 9">DSM 22335</strain>
    </source>
</reference>
<dbReference type="GO" id="GO:0016987">
    <property type="term" value="F:sigma factor activity"/>
    <property type="evidence" value="ECO:0007669"/>
    <property type="project" value="UniProtKB-KW"/>
</dbReference>
<dbReference type="InterPro" id="IPR036388">
    <property type="entry name" value="WH-like_DNA-bd_sf"/>
</dbReference>
<dbReference type="InterPro" id="IPR039425">
    <property type="entry name" value="RNA_pol_sigma-70-like"/>
</dbReference>
<sequence>MSHNRYEHITDKEILERFYGDRNNMWLGILLQRYTYLLLGVCMKYLKNEEEAKDAVQQIFLKAITELGKYEVEYIKSWLYMIARNHCLMKLRDKHVIIPADGREDLPAEESDHREMADKEKALSVLEDTIEELNPEQKTCVTLFYLQKKSYQDIVSITGFTQLQVKSYIQNGKRNLKLLVEKKLKQS</sequence>
<keyword evidence="9" id="KW-1185">Reference proteome</keyword>
<evidence type="ECO:0000256" key="2">
    <source>
        <dbReference type="ARBA" id="ARBA00023015"/>
    </source>
</evidence>
<dbReference type="STRING" id="413434.SAMN04488132_1118"/>
<dbReference type="PANTHER" id="PTHR43133:SF8">
    <property type="entry name" value="RNA POLYMERASE SIGMA FACTOR HI_1459-RELATED"/>
    <property type="match status" value="1"/>
</dbReference>
<dbReference type="Pfam" id="PF08281">
    <property type="entry name" value="Sigma70_r4_2"/>
    <property type="match status" value="1"/>
</dbReference>
<evidence type="ECO:0000259" key="7">
    <source>
        <dbReference type="Pfam" id="PF08281"/>
    </source>
</evidence>
<accession>A0A1T4R7D1</accession>